<evidence type="ECO:0000313" key="12">
    <source>
        <dbReference type="EMBL" id="KAG7088295.1"/>
    </source>
</evidence>
<evidence type="ECO:0000256" key="1">
    <source>
        <dbReference type="ARBA" id="ARBA00004322"/>
    </source>
</evidence>
<organism evidence="12 13">
    <name type="scientific">Marasmius oreades</name>
    <name type="common">fairy-ring Marasmius</name>
    <dbReference type="NCBI Taxonomy" id="181124"/>
    <lineage>
        <taxon>Eukaryota</taxon>
        <taxon>Fungi</taxon>
        <taxon>Dikarya</taxon>
        <taxon>Basidiomycota</taxon>
        <taxon>Agaricomycotina</taxon>
        <taxon>Agaricomycetes</taxon>
        <taxon>Agaricomycetidae</taxon>
        <taxon>Agaricales</taxon>
        <taxon>Marasmiineae</taxon>
        <taxon>Marasmiaceae</taxon>
        <taxon>Marasmius</taxon>
    </lineage>
</organism>
<dbReference type="GO" id="GO:0004842">
    <property type="term" value="F:ubiquitin-protein transferase activity"/>
    <property type="evidence" value="ECO:0007669"/>
    <property type="project" value="TreeGrafter"/>
</dbReference>
<accession>A0A9P7UNT3</accession>
<dbReference type="SUPFAM" id="SSF57850">
    <property type="entry name" value="RING/U-box"/>
    <property type="match status" value="1"/>
</dbReference>
<dbReference type="RefSeq" id="XP_043004766.1">
    <property type="nucleotide sequence ID" value="XM_043157399.1"/>
</dbReference>
<name>A0A9P7UNT3_9AGAR</name>
<reference evidence="12" key="1">
    <citation type="journal article" date="2021" name="Genome Biol. Evol.">
        <title>The assembled and annotated genome of the fairy-ring fungus Marasmius oreades.</title>
        <authorList>
            <person name="Hiltunen M."/>
            <person name="Ament-Velasquez S.L."/>
            <person name="Johannesson H."/>
        </authorList>
    </citation>
    <scope>NUCLEOTIDE SEQUENCE</scope>
    <source>
        <strain evidence="12">03SP1</strain>
    </source>
</reference>
<dbReference type="GO" id="GO:0016567">
    <property type="term" value="P:protein ubiquitination"/>
    <property type="evidence" value="ECO:0007669"/>
    <property type="project" value="TreeGrafter"/>
</dbReference>
<dbReference type="Pfam" id="PF13923">
    <property type="entry name" value="zf-C3HC4_2"/>
    <property type="match status" value="1"/>
</dbReference>
<dbReference type="SMART" id="SM00184">
    <property type="entry name" value="RING"/>
    <property type="match status" value="1"/>
</dbReference>
<evidence type="ECO:0000256" key="5">
    <source>
        <dbReference type="ARBA" id="ARBA00022786"/>
    </source>
</evidence>
<dbReference type="Pfam" id="PF17979">
    <property type="entry name" value="zf-CRD"/>
    <property type="match status" value="1"/>
</dbReference>
<feature type="compositionally biased region" description="Polar residues" evidence="10">
    <location>
        <begin position="1"/>
        <end position="33"/>
    </location>
</feature>
<dbReference type="PANTHER" id="PTHR16079">
    <property type="entry name" value="UBIQUITIN LIGASE PROTEIN CHFR"/>
    <property type="match status" value="1"/>
</dbReference>
<dbReference type="InterPro" id="IPR013083">
    <property type="entry name" value="Znf_RING/FYVE/PHD"/>
</dbReference>
<evidence type="ECO:0000256" key="4">
    <source>
        <dbReference type="ARBA" id="ARBA00022771"/>
    </source>
</evidence>
<dbReference type="Gene3D" id="3.30.40.10">
    <property type="entry name" value="Zinc/RING finger domain, C3HC4 (zinc finger)"/>
    <property type="match status" value="1"/>
</dbReference>
<keyword evidence="6" id="KW-0862">Zinc</keyword>
<evidence type="ECO:0000256" key="7">
    <source>
        <dbReference type="ARBA" id="ARBA00023242"/>
    </source>
</evidence>
<keyword evidence="13" id="KW-1185">Reference proteome</keyword>
<keyword evidence="4 9" id="KW-0863">Zinc-finger</keyword>
<keyword evidence="5" id="KW-0833">Ubl conjugation pathway</keyword>
<keyword evidence="8" id="KW-0131">Cell cycle</keyword>
<comment type="subcellular location">
    <subcellularLocation>
        <location evidence="1">Nucleus</location>
        <location evidence="1">PML body</location>
    </subcellularLocation>
</comment>
<dbReference type="GO" id="GO:0006511">
    <property type="term" value="P:ubiquitin-dependent protein catabolic process"/>
    <property type="evidence" value="ECO:0007669"/>
    <property type="project" value="TreeGrafter"/>
</dbReference>
<dbReference type="EMBL" id="CM032188">
    <property type="protein sequence ID" value="KAG7088295.1"/>
    <property type="molecule type" value="Genomic_DNA"/>
</dbReference>
<evidence type="ECO:0000256" key="2">
    <source>
        <dbReference type="ARBA" id="ARBA00022679"/>
    </source>
</evidence>
<evidence type="ECO:0000256" key="8">
    <source>
        <dbReference type="ARBA" id="ARBA00023306"/>
    </source>
</evidence>
<dbReference type="InterPro" id="IPR001841">
    <property type="entry name" value="Znf_RING"/>
</dbReference>
<dbReference type="PROSITE" id="PS00518">
    <property type="entry name" value="ZF_RING_1"/>
    <property type="match status" value="1"/>
</dbReference>
<comment type="caution">
    <text evidence="12">The sequence shown here is derived from an EMBL/GenBank/DDBJ whole genome shotgun (WGS) entry which is preliminary data.</text>
</comment>
<dbReference type="GeneID" id="66081381"/>
<gene>
    <name evidence="12" type="ORF">E1B28_012306</name>
</gene>
<dbReference type="InterPro" id="IPR040909">
    <property type="entry name" value="CHFR_Znf-CRD"/>
</dbReference>
<evidence type="ECO:0000256" key="3">
    <source>
        <dbReference type="ARBA" id="ARBA00022723"/>
    </source>
</evidence>
<protein>
    <recommendedName>
        <fullName evidence="11">RING-type domain-containing protein</fullName>
    </recommendedName>
</protein>
<evidence type="ECO:0000256" key="6">
    <source>
        <dbReference type="ARBA" id="ARBA00022833"/>
    </source>
</evidence>
<dbReference type="OrthoDB" id="1305878at2759"/>
<keyword evidence="3" id="KW-0479">Metal-binding</keyword>
<dbReference type="PROSITE" id="PS50089">
    <property type="entry name" value="ZF_RING_2"/>
    <property type="match status" value="1"/>
</dbReference>
<dbReference type="InterPro" id="IPR017907">
    <property type="entry name" value="Znf_RING_CS"/>
</dbReference>
<dbReference type="GO" id="GO:0008270">
    <property type="term" value="F:zinc ion binding"/>
    <property type="evidence" value="ECO:0007669"/>
    <property type="project" value="UniProtKB-KW"/>
</dbReference>
<evidence type="ECO:0000313" key="13">
    <source>
        <dbReference type="Proteomes" id="UP001049176"/>
    </source>
</evidence>
<dbReference type="Proteomes" id="UP001049176">
    <property type="component" value="Chromosome 8"/>
</dbReference>
<keyword evidence="2" id="KW-0808">Transferase</keyword>
<proteinExistence type="predicted"/>
<keyword evidence="7" id="KW-0539">Nucleus</keyword>
<evidence type="ECO:0000256" key="10">
    <source>
        <dbReference type="SAM" id="MobiDB-lite"/>
    </source>
</evidence>
<evidence type="ECO:0000259" key="11">
    <source>
        <dbReference type="PROSITE" id="PS50089"/>
    </source>
</evidence>
<dbReference type="AlphaFoldDB" id="A0A9P7UNT3"/>
<feature type="region of interest" description="Disordered" evidence="10">
    <location>
        <begin position="1"/>
        <end position="34"/>
    </location>
</feature>
<feature type="domain" description="RING-type" evidence="11">
    <location>
        <begin position="101"/>
        <end position="141"/>
    </location>
</feature>
<evidence type="ECO:0000256" key="9">
    <source>
        <dbReference type="PROSITE-ProRule" id="PRU00175"/>
    </source>
</evidence>
<dbReference type="PANTHER" id="PTHR16079:SF4">
    <property type="entry name" value="E3 UBIQUITIN-PROTEIN LIGASE CHFR"/>
    <property type="match status" value="1"/>
</dbReference>
<dbReference type="GO" id="GO:0005634">
    <property type="term" value="C:nucleus"/>
    <property type="evidence" value="ECO:0007669"/>
    <property type="project" value="TreeGrafter"/>
</dbReference>
<dbReference type="InterPro" id="IPR052256">
    <property type="entry name" value="E3_ubiquitin-ligase_CHFR"/>
</dbReference>
<dbReference type="KEGG" id="more:E1B28_012306"/>
<sequence>MADQPTPLNQPDSQNQDQYSSSMEAEVSTTSTVVPAPESIATLGVKRRASSTFEGMQDDCRKRMKEDERAVLEGTGVDSSSSSSSATAVGLVEDLSEELQCGCCSGLIYKPVMVSPCQHFFCGSCIVLWIRNGGTNCPACRSESAIVSPSRPLQIIIDTLLRAAPRKARSERERQQADDIYRGGISMRIPTPREASPEPNINISAEYARPCPHCLPNNPYRWTCPQPIPDPNTDIDHAWHLEDGTPPGHGHCGNCEVLMALQAPTSTKCELCQTMFCGIAVPHRCIAAPLLAQHLHGMEDIGDLIQCQDVYECFNGNTVEVDFMLDHLTAQGLTPRHIYREIINHIKAQPRQFAPLIEQDLFVDGALELEPHPEASREKICRRCATEVFLWGLKEWWIRERQKGFVEGRFAHRKDCPEGADCTRQKDLGHAKEFNHIFIRVLPNYPTMKRTTVVPDSETGTYTVGSSASDDVNGIVDTLPSEVA</sequence>